<dbReference type="AlphaFoldDB" id="A0A1E1JUH1"/>
<dbReference type="Proteomes" id="UP000178912">
    <property type="component" value="Unassembled WGS sequence"/>
</dbReference>
<name>A0A1E1JUH1_9HELO</name>
<keyword evidence="3" id="KW-1185">Reference proteome</keyword>
<evidence type="ECO:0000313" key="3">
    <source>
        <dbReference type="Proteomes" id="UP000178912"/>
    </source>
</evidence>
<protein>
    <submittedName>
        <fullName evidence="2">Uncharacterized protein</fullName>
    </submittedName>
</protein>
<feature type="region of interest" description="Disordered" evidence="1">
    <location>
        <begin position="16"/>
        <end position="41"/>
    </location>
</feature>
<gene>
    <name evidence="2" type="ORF">RAG0_00864</name>
</gene>
<dbReference type="EMBL" id="FJUX01000003">
    <property type="protein sequence ID" value="CZS89488.1"/>
    <property type="molecule type" value="Genomic_DNA"/>
</dbReference>
<proteinExistence type="predicted"/>
<evidence type="ECO:0000256" key="1">
    <source>
        <dbReference type="SAM" id="MobiDB-lite"/>
    </source>
</evidence>
<evidence type="ECO:0000313" key="2">
    <source>
        <dbReference type="EMBL" id="CZS89488.1"/>
    </source>
</evidence>
<accession>A0A1E1JUH1</accession>
<reference evidence="3" key="1">
    <citation type="submission" date="2016-03" db="EMBL/GenBank/DDBJ databases">
        <authorList>
            <person name="Guldener U."/>
        </authorList>
    </citation>
    <scope>NUCLEOTIDE SEQUENCE [LARGE SCALE GENOMIC DNA]</scope>
    <source>
        <strain evidence="3">04CH-RAC-A.6.1</strain>
    </source>
</reference>
<sequence length="41" mass="4769">MAWNTCGMLEKHKETTPLKLRKAKEEAASSSYLKERTKRCL</sequence>
<organism evidence="2 3">
    <name type="scientific">Rhynchosporium agropyri</name>
    <dbReference type="NCBI Taxonomy" id="914238"/>
    <lineage>
        <taxon>Eukaryota</taxon>
        <taxon>Fungi</taxon>
        <taxon>Dikarya</taxon>
        <taxon>Ascomycota</taxon>
        <taxon>Pezizomycotina</taxon>
        <taxon>Leotiomycetes</taxon>
        <taxon>Helotiales</taxon>
        <taxon>Ploettnerulaceae</taxon>
        <taxon>Rhynchosporium</taxon>
    </lineage>
</organism>